<feature type="transmembrane region" description="Helical" evidence="1">
    <location>
        <begin position="58"/>
        <end position="75"/>
    </location>
</feature>
<keyword evidence="1" id="KW-0812">Transmembrane</keyword>
<feature type="transmembrane region" description="Helical" evidence="1">
    <location>
        <begin position="239"/>
        <end position="258"/>
    </location>
</feature>
<dbReference type="RefSeq" id="WP_157044010.1">
    <property type="nucleotide sequence ID" value="NZ_HG764815.1"/>
</dbReference>
<evidence type="ECO:0000313" key="2">
    <source>
        <dbReference type="EMBL" id="CCH75466.1"/>
    </source>
</evidence>
<evidence type="ECO:0000313" key="3">
    <source>
        <dbReference type="Proteomes" id="UP000035763"/>
    </source>
</evidence>
<organism evidence="2 3">
    <name type="scientific">Nostocoides australiense Ben110</name>
    <dbReference type="NCBI Taxonomy" id="1193182"/>
    <lineage>
        <taxon>Bacteria</taxon>
        <taxon>Bacillati</taxon>
        <taxon>Actinomycetota</taxon>
        <taxon>Actinomycetes</taxon>
        <taxon>Micrococcales</taxon>
        <taxon>Intrasporangiaceae</taxon>
        <taxon>Nostocoides</taxon>
    </lineage>
</organism>
<dbReference type="Proteomes" id="UP000035763">
    <property type="component" value="Unassembled WGS sequence"/>
</dbReference>
<feature type="transmembrane region" description="Helical" evidence="1">
    <location>
        <begin position="206"/>
        <end position="232"/>
    </location>
</feature>
<comment type="caution">
    <text evidence="2">The sequence shown here is derived from an EMBL/GenBank/DDBJ whole genome shotgun (WGS) entry which is preliminary data.</text>
</comment>
<sequence length="438" mass="46395">MRRPGGLTWAHALGRPLPFWTYPAMAVLTGLAAFARSRSLLSAPYAQWDITSELWHEGLFPVLAVIAGMATLVVTQVFRRNSVLAGAVRASGANRALATFVFWISAWVVLGLLAGLLPAMWKSARTATWGGLDVRDVLVAVCGVIVAVSLGVGLGAVLRHWVAALLTAVGYGTLMICAMSEAGAPLRLLQPSQHPVFPTPEFSLPWGLVLFQMTFGLVACVTAVAGGAWFLAHRRGSPLTSGVALTALLALAVTAWAWKPMTRVARPPVEASCAASPQVCVHPAHDKSLPTAVAVTETLRSVGGSRLFGRTYDDALFTSDAARAGALVFRVDVRPTHGMVTKTLEDAIALDLIEGALPLCGRVDGTLPISAQVTNLTAFEIARRSGISALLEVVHEPQVDDPSLRTRMTSMPTDELIRFVDDNLPALRTCSAGAPEAS</sequence>
<protein>
    <submittedName>
        <fullName evidence="2">Uncharacterized protein</fullName>
    </submittedName>
</protein>
<gene>
    <name evidence="2" type="ORF">BN11_720005</name>
</gene>
<keyword evidence="1" id="KW-0472">Membrane</keyword>
<proteinExistence type="predicted"/>
<accession>W6K2R4</accession>
<feature type="transmembrane region" description="Helical" evidence="1">
    <location>
        <begin position="137"/>
        <end position="158"/>
    </location>
</feature>
<dbReference type="STRING" id="1193182.BN11_720005"/>
<keyword evidence="3" id="KW-1185">Reference proteome</keyword>
<evidence type="ECO:0000256" key="1">
    <source>
        <dbReference type="SAM" id="Phobius"/>
    </source>
</evidence>
<name>W6K2R4_9MICO</name>
<feature type="transmembrane region" description="Helical" evidence="1">
    <location>
        <begin position="96"/>
        <end position="117"/>
    </location>
</feature>
<reference evidence="2 3" key="1">
    <citation type="journal article" date="2013" name="ISME J.">
        <title>A metabolic model for members of the genus Tetrasphaera involved in enhanced biological phosphorus removal.</title>
        <authorList>
            <person name="Kristiansen R."/>
            <person name="Nguyen H.T.T."/>
            <person name="Saunders A.M."/>
            <person name="Nielsen J.L."/>
            <person name="Wimmer R."/>
            <person name="Le V.Q."/>
            <person name="McIlroy S.J."/>
            <person name="Petrovski S."/>
            <person name="Seviour R.J."/>
            <person name="Calteau A."/>
            <person name="Nielsen K.L."/>
            <person name="Nielsen P.H."/>
        </authorList>
    </citation>
    <scope>NUCLEOTIDE SEQUENCE [LARGE SCALE GENOMIC DNA]</scope>
    <source>
        <strain evidence="2 3">Ben110</strain>
    </source>
</reference>
<keyword evidence="1" id="KW-1133">Transmembrane helix</keyword>
<dbReference type="EMBL" id="CAJA01000499">
    <property type="protein sequence ID" value="CCH75466.1"/>
    <property type="molecule type" value="Genomic_DNA"/>
</dbReference>
<feature type="transmembrane region" description="Helical" evidence="1">
    <location>
        <begin position="165"/>
        <end position="186"/>
    </location>
</feature>
<dbReference type="AlphaFoldDB" id="W6K2R4"/>